<dbReference type="AlphaFoldDB" id="A0A7X5RJD3"/>
<accession>A0A7X5RJD3</accession>
<dbReference type="PANTHER" id="PTHR21180">
    <property type="entry name" value="ENDONUCLEASE/EXONUCLEASE/PHOSPHATASE FAMILY DOMAIN-CONTAINING PROTEIN 1"/>
    <property type="match status" value="1"/>
</dbReference>
<feature type="domain" description="Helix-hairpin-helix DNA-binding motif class 1" evidence="2">
    <location>
        <begin position="80"/>
        <end position="99"/>
    </location>
</feature>
<sequence>MKKQITSLLVFSALVLAAPSIQANTTPLNSSGNSTSAVASQIDLNTATVTELQRLPGVGISKAKAIVEYRDTKGPFVEVAELTEVKGIGDKMLRKIEDRVFVVK</sequence>
<dbReference type="InterPro" id="IPR004509">
    <property type="entry name" value="Competence_ComEA_HhH"/>
</dbReference>
<reference evidence="3 4" key="1">
    <citation type="submission" date="2020-01" db="EMBL/GenBank/DDBJ databases">
        <authorList>
            <person name="Chen J."/>
            <person name="Zhu S."/>
            <person name="Yang J."/>
        </authorList>
    </citation>
    <scope>NUCLEOTIDE SEQUENCE [LARGE SCALE GENOMIC DNA]</scope>
    <source>
        <strain evidence="3 4">345S023</strain>
    </source>
</reference>
<gene>
    <name evidence="3" type="ORF">GTH32_00945</name>
</gene>
<dbReference type="InterPro" id="IPR003583">
    <property type="entry name" value="Hlx-hairpin-Hlx_DNA-bd_motif"/>
</dbReference>
<protein>
    <submittedName>
        <fullName evidence="3">Competence protein</fullName>
    </submittedName>
</protein>
<evidence type="ECO:0000313" key="4">
    <source>
        <dbReference type="Proteomes" id="UP000470213"/>
    </source>
</evidence>
<keyword evidence="4" id="KW-1185">Reference proteome</keyword>
<dbReference type="GO" id="GO:0003677">
    <property type="term" value="F:DNA binding"/>
    <property type="evidence" value="ECO:0007669"/>
    <property type="project" value="InterPro"/>
</dbReference>
<dbReference type="NCBIfam" id="TIGR00426">
    <property type="entry name" value="competence protein ComEA helix-hairpin-helix repeat region"/>
    <property type="match status" value="1"/>
</dbReference>
<keyword evidence="1" id="KW-0732">Signal</keyword>
<feature type="chain" id="PRO_5030696516" evidence="1">
    <location>
        <begin position="24"/>
        <end position="104"/>
    </location>
</feature>
<dbReference type="GO" id="GO:0006281">
    <property type="term" value="P:DNA repair"/>
    <property type="evidence" value="ECO:0007669"/>
    <property type="project" value="InterPro"/>
</dbReference>
<dbReference type="SMART" id="SM00278">
    <property type="entry name" value="HhH1"/>
    <property type="match status" value="2"/>
</dbReference>
<dbReference type="RefSeq" id="WP_163083359.1">
    <property type="nucleotide sequence ID" value="NZ_JAAAWN010000001.1"/>
</dbReference>
<feature type="signal peptide" evidence="1">
    <location>
        <begin position="1"/>
        <end position="23"/>
    </location>
</feature>
<dbReference type="SUPFAM" id="SSF47781">
    <property type="entry name" value="RuvA domain 2-like"/>
    <property type="match status" value="1"/>
</dbReference>
<comment type="caution">
    <text evidence="3">The sequence shown here is derived from an EMBL/GenBank/DDBJ whole genome shotgun (WGS) entry which is preliminary data.</text>
</comment>
<dbReference type="InterPro" id="IPR010994">
    <property type="entry name" value="RuvA_2-like"/>
</dbReference>
<dbReference type="GO" id="GO:0015627">
    <property type="term" value="C:type II protein secretion system complex"/>
    <property type="evidence" value="ECO:0007669"/>
    <property type="project" value="TreeGrafter"/>
</dbReference>
<evidence type="ECO:0000313" key="3">
    <source>
        <dbReference type="EMBL" id="NDV89763.1"/>
    </source>
</evidence>
<dbReference type="PANTHER" id="PTHR21180:SF32">
    <property type="entry name" value="ENDONUCLEASE_EXONUCLEASE_PHOSPHATASE FAMILY DOMAIN-CONTAINING PROTEIN 1"/>
    <property type="match status" value="1"/>
</dbReference>
<dbReference type="Pfam" id="PF12836">
    <property type="entry name" value="HHH_3"/>
    <property type="match status" value="1"/>
</dbReference>
<dbReference type="InterPro" id="IPR051675">
    <property type="entry name" value="Endo/Exo/Phosphatase_dom_1"/>
</dbReference>
<dbReference type="Gene3D" id="1.10.150.280">
    <property type="entry name" value="AF1531-like domain"/>
    <property type="match status" value="1"/>
</dbReference>
<dbReference type="EMBL" id="JAAAWN010000001">
    <property type="protein sequence ID" value="NDV89763.1"/>
    <property type="molecule type" value="Genomic_DNA"/>
</dbReference>
<evidence type="ECO:0000259" key="2">
    <source>
        <dbReference type="SMART" id="SM00278"/>
    </source>
</evidence>
<name>A0A7X5RJD3_9ALTE</name>
<feature type="domain" description="Helix-hairpin-helix DNA-binding motif class 1" evidence="2">
    <location>
        <begin position="50"/>
        <end position="69"/>
    </location>
</feature>
<dbReference type="GO" id="GO:0015628">
    <property type="term" value="P:protein secretion by the type II secretion system"/>
    <property type="evidence" value="ECO:0007669"/>
    <property type="project" value="TreeGrafter"/>
</dbReference>
<organism evidence="3 4">
    <name type="scientific">Alteromonas profundi</name>
    <dbReference type="NCBI Taxonomy" id="2696062"/>
    <lineage>
        <taxon>Bacteria</taxon>
        <taxon>Pseudomonadati</taxon>
        <taxon>Pseudomonadota</taxon>
        <taxon>Gammaproteobacteria</taxon>
        <taxon>Alteromonadales</taxon>
        <taxon>Alteromonadaceae</taxon>
        <taxon>Alteromonas/Salinimonas group</taxon>
        <taxon>Alteromonas</taxon>
    </lineage>
</organism>
<dbReference type="Proteomes" id="UP000470213">
    <property type="component" value="Unassembled WGS sequence"/>
</dbReference>
<proteinExistence type="predicted"/>
<evidence type="ECO:0000256" key="1">
    <source>
        <dbReference type="SAM" id="SignalP"/>
    </source>
</evidence>